<name>A0ABX8FG44_9BACI</name>
<evidence type="ECO:0000256" key="1">
    <source>
        <dbReference type="SAM" id="Phobius"/>
    </source>
</evidence>
<sequence>MEILAVTTHWFIYLFGLTLIGGFALLLLLGIFVEIEDWVNSGVDKKSFPGLLIIVFLLTFTCFALTEVIKDGPPKTYDAKVTDFNEVYNNGYHVKGKRGDLYKLEKSEAK</sequence>
<dbReference type="Proteomes" id="UP000679247">
    <property type="component" value="Chromosome"/>
</dbReference>
<reference evidence="2 3" key="1">
    <citation type="submission" date="2021-03" db="EMBL/GenBank/DDBJ databases">
        <title>The first data on the complete genome of the tetrodotoxin-producing bacterium.</title>
        <authorList>
            <person name="Melnikova D.I."/>
            <person name="Nijland R."/>
            <person name="Magarlamov T.Y."/>
        </authorList>
    </citation>
    <scope>NUCLEOTIDE SEQUENCE [LARGE SCALE GENOMIC DNA]</scope>
    <source>
        <strain evidence="2 3">1839</strain>
    </source>
</reference>
<evidence type="ECO:0000313" key="2">
    <source>
        <dbReference type="EMBL" id="QVY62964.1"/>
    </source>
</evidence>
<keyword evidence="1" id="KW-0812">Transmembrane</keyword>
<dbReference type="RefSeq" id="WP_214478328.1">
    <property type="nucleotide sequence ID" value="NZ_CP071709.1"/>
</dbReference>
<protein>
    <submittedName>
        <fullName evidence="2">Uncharacterized protein</fullName>
    </submittedName>
</protein>
<keyword evidence="3" id="KW-1185">Reference proteome</keyword>
<feature type="transmembrane region" description="Helical" evidence="1">
    <location>
        <begin position="47"/>
        <end position="66"/>
    </location>
</feature>
<keyword evidence="1" id="KW-1133">Transmembrane helix</keyword>
<gene>
    <name evidence="2" type="ORF">J1899_07955</name>
</gene>
<evidence type="ECO:0000313" key="3">
    <source>
        <dbReference type="Proteomes" id="UP000679247"/>
    </source>
</evidence>
<organism evidence="2 3">
    <name type="scientific">Cytobacillus gottheilii</name>
    <dbReference type="NCBI Taxonomy" id="859144"/>
    <lineage>
        <taxon>Bacteria</taxon>
        <taxon>Bacillati</taxon>
        <taxon>Bacillota</taxon>
        <taxon>Bacilli</taxon>
        <taxon>Bacillales</taxon>
        <taxon>Bacillaceae</taxon>
        <taxon>Cytobacillus</taxon>
    </lineage>
</organism>
<feature type="transmembrane region" description="Helical" evidence="1">
    <location>
        <begin position="12"/>
        <end position="35"/>
    </location>
</feature>
<proteinExistence type="predicted"/>
<keyword evidence="1" id="KW-0472">Membrane</keyword>
<accession>A0ABX8FG44</accession>
<dbReference type="EMBL" id="CP071709">
    <property type="protein sequence ID" value="QVY62964.1"/>
    <property type="molecule type" value="Genomic_DNA"/>
</dbReference>